<protein>
    <submittedName>
        <fullName evidence="2">Uncharacterized protein</fullName>
    </submittedName>
</protein>
<evidence type="ECO:0000313" key="3">
    <source>
        <dbReference type="Proteomes" id="UP000749559"/>
    </source>
</evidence>
<reference evidence="2" key="1">
    <citation type="submission" date="2022-03" db="EMBL/GenBank/DDBJ databases">
        <authorList>
            <person name="Martin C."/>
        </authorList>
    </citation>
    <scope>NUCLEOTIDE SEQUENCE</scope>
</reference>
<dbReference type="EMBL" id="CAIIXF020000003">
    <property type="protein sequence ID" value="CAH1779470.1"/>
    <property type="molecule type" value="Genomic_DNA"/>
</dbReference>
<dbReference type="AlphaFoldDB" id="A0A8S4NDS3"/>
<evidence type="ECO:0000313" key="2">
    <source>
        <dbReference type="EMBL" id="CAH1779470.1"/>
    </source>
</evidence>
<keyword evidence="3" id="KW-1185">Reference proteome</keyword>
<evidence type="ECO:0000256" key="1">
    <source>
        <dbReference type="SAM" id="Phobius"/>
    </source>
</evidence>
<gene>
    <name evidence="2" type="ORF">OFUS_LOCUS6276</name>
</gene>
<feature type="transmembrane region" description="Helical" evidence="1">
    <location>
        <begin position="49"/>
        <end position="73"/>
    </location>
</feature>
<keyword evidence="1" id="KW-0472">Membrane</keyword>
<comment type="caution">
    <text evidence="2">The sequence shown here is derived from an EMBL/GenBank/DDBJ whole genome shotgun (WGS) entry which is preliminary data.</text>
</comment>
<keyword evidence="1" id="KW-0812">Transmembrane</keyword>
<accession>A0A8S4NDS3</accession>
<sequence length="145" mass="16375">MNNRNETLNINIENDQESTFLNNSTESQSLRSKYMKIFRNPCNSRRLRIYSIGITLVALIAIAWVITLLALAAKQDQACANQPDTTTVKMKNVSEPGTGDHMATVDDKTMKSKQENVTMILKEHISIIKSNAIRCKEDPNLFLCQ</sequence>
<name>A0A8S4NDS3_OWEFU</name>
<proteinExistence type="predicted"/>
<keyword evidence="1" id="KW-1133">Transmembrane helix</keyword>
<organism evidence="2 3">
    <name type="scientific">Owenia fusiformis</name>
    <name type="common">Polychaete worm</name>
    <dbReference type="NCBI Taxonomy" id="6347"/>
    <lineage>
        <taxon>Eukaryota</taxon>
        <taxon>Metazoa</taxon>
        <taxon>Spiralia</taxon>
        <taxon>Lophotrochozoa</taxon>
        <taxon>Annelida</taxon>
        <taxon>Polychaeta</taxon>
        <taxon>Sedentaria</taxon>
        <taxon>Canalipalpata</taxon>
        <taxon>Sabellida</taxon>
        <taxon>Oweniida</taxon>
        <taxon>Oweniidae</taxon>
        <taxon>Owenia</taxon>
    </lineage>
</organism>
<dbReference type="Proteomes" id="UP000749559">
    <property type="component" value="Unassembled WGS sequence"/>
</dbReference>